<comment type="caution">
    <text evidence="9">The sequence shown here is derived from an EMBL/GenBank/DDBJ whole genome shotgun (WGS) entry which is preliminary data.</text>
</comment>
<keyword evidence="4 6" id="KW-0238">DNA-binding</keyword>
<dbReference type="InterPro" id="IPR013324">
    <property type="entry name" value="RNA_pol_sigma_r3/r4-like"/>
</dbReference>
<accession>A0A7J5TWQ0</accession>
<evidence type="ECO:0000256" key="5">
    <source>
        <dbReference type="ARBA" id="ARBA00023163"/>
    </source>
</evidence>
<dbReference type="InterPro" id="IPR013325">
    <property type="entry name" value="RNA_pol_sigma_r2"/>
</dbReference>
<dbReference type="InterPro" id="IPR000838">
    <property type="entry name" value="RNA_pol_sigma70_ECF_CS"/>
</dbReference>
<comment type="similarity">
    <text evidence="1 6">Belongs to the sigma-70 factor family. ECF subfamily.</text>
</comment>
<protein>
    <recommendedName>
        <fullName evidence="6">RNA polymerase sigma factor</fullName>
    </recommendedName>
</protein>
<dbReference type="InterPro" id="IPR039425">
    <property type="entry name" value="RNA_pol_sigma-70-like"/>
</dbReference>
<gene>
    <name evidence="9" type="ORF">F5984_15285</name>
</gene>
<evidence type="ECO:0000259" key="7">
    <source>
        <dbReference type="Pfam" id="PF04542"/>
    </source>
</evidence>
<evidence type="ECO:0000313" key="10">
    <source>
        <dbReference type="Proteomes" id="UP000488299"/>
    </source>
</evidence>
<dbReference type="GO" id="GO:0006352">
    <property type="term" value="P:DNA-templated transcription initiation"/>
    <property type="evidence" value="ECO:0007669"/>
    <property type="project" value="InterPro"/>
</dbReference>
<dbReference type="Gene3D" id="1.10.1740.10">
    <property type="match status" value="1"/>
</dbReference>
<dbReference type="GO" id="GO:0003677">
    <property type="term" value="F:DNA binding"/>
    <property type="evidence" value="ECO:0007669"/>
    <property type="project" value="UniProtKB-KW"/>
</dbReference>
<dbReference type="RefSeq" id="WP_152125131.1">
    <property type="nucleotide sequence ID" value="NZ_WELI01000006.1"/>
</dbReference>
<evidence type="ECO:0000256" key="2">
    <source>
        <dbReference type="ARBA" id="ARBA00023015"/>
    </source>
</evidence>
<dbReference type="InterPro" id="IPR007627">
    <property type="entry name" value="RNA_pol_sigma70_r2"/>
</dbReference>
<keyword evidence="3 6" id="KW-0731">Sigma factor</keyword>
<feature type="domain" description="RNA polymerase sigma-70 region 2" evidence="7">
    <location>
        <begin position="22"/>
        <end position="88"/>
    </location>
</feature>
<name>A0A7J5TWQ0_9BACT</name>
<keyword evidence="10" id="KW-1185">Reference proteome</keyword>
<keyword evidence="5 6" id="KW-0804">Transcription</keyword>
<dbReference type="Pfam" id="PF04542">
    <property type="entry name" value="Sigma70_r2"/>
    <property type="match status" value="1"/>
</dbReference>
<evidence type="ECO:0000256" key="6">
    <source>
        <dbReference type="RuleBase" id="RU000716"/>
    </source>
</evidence>
<dbReference type="InterPro" id="IPR013249">
    <property type="entry name" value="RNA_pol_sigma70_r4_t2"/>
</dbReference>
<keyword evidence="2 6" id="KW-0805">Transcription regulation</keyword>
<dbReference type="NCBIfam" id="TIGR02937">
    <property type="entry name" value="sigma70-ECF"/>
    <property type="match status" value="1"/>
</dbReference>
<organism evidence="9 10">
    <name type="scientific">Rudanella paleaurantiibacter</name>
    <dbReference type="NCBI Taxonomy" id="2614655"/>
    <lineage>
        <taxon>Bacteria</taxon>
        <taxon>Pseudomonadati</taxon>
        <taxon>Bacteroidota</taxon>
        <taxon>Cytophagia</taxon>
        <taxon>Cytophagales</taxon>
        <taxon>Cytophagaceae</taxon>
        <taxon>Rudanella</taxon>
    </lineage>
</organism>
<dbReference type="SUPFAM" id="SSF88659">
    <property type="entry name" value="Sigma3 and sigma4 domains of RNA polymerase sigma factors"/>
    <property type="match status" value="1"/>
</dbReference>
<dbReference type="InterPro" id="IPR014284">
    <property type="entry name" value="RNA_pol_sigma-70_dom"/>
</dbReference>
<dbReference type="Gene3D" id="1.10.10.10">
    <property type="entry name" value="Winged helix-like DNA-binding domain superfamily/Winged helix DNA-binding domain"/>
    <property type="match status" value="1"/>
</dbReference>
<dbReference type="GO" id="GO:0016987">
    <property type="term" value="F:sigma factor activity"/>
    <property type="evidence" value="ECO:0007669"/>
    <property type="project" value="UniProtKB-KW"/>
</dbReference>
<evidence type="ECO:0000313" key="9">
    <source>
        <dbReference type="EMBL" id="KAB7729017.1"/>
    </source>
</evidence>
<sequence>MLSEYDLVEGCRKQDRAMQRQLYERFAGKLFVVSKRYTKDATDAEDVLQEAFIKIYRFIDQFRFDCPLEAWLKRIVINTALKYIRTQQPWNQSTDIEELAPLLAQADQSLPTLNYQYLLALIQELPPGCRAVFNLYAIEGYNHPEISELLNISEGTSKSQYARARALLQHKIQSDGRFTEPRPAEQKN</sequence>
<dbReference type="PANTHER" id="PTHR43133:SF46">
    <property type="entry name" value="RNA POLYMERASE SIGMA-70 FACTOR ECF SUBFAMILY"/>
    <property type="match status" value="1"/>
</dbReference>
<evidence type="ECO:0000256" key="3">
    <source>
        <dbReference type="ARBA" id="ARBA00023082"/>
    </source>
</evidence>
<dbReference type="Pfam" id="PF08281">
    <property type="entry name" value="Sigma70_r4_2"/>
    <property type="match status" value="1"/>
</dbReference>
<reference evidence="9 10" key="1">
    <citation type="submission" date="2019-10" db="EMBL/GenBank/DDBJ databases">
        <title>Rudanella paleaurantiibacter sp. nov., isolated from sludge.</title>
        <authorList>
            <person name="Xu S.Q."/>
        </authorList>
    </citation>
    <scope>NUCLEOTIDE SEQUENCE [LARGE SCALE GENOMIC DNA]</scope>
    <source>
        <strain evidence="9 10">HX-22-17</strain>
    </source>
</reference>
<proteinExistence type="inferred from homology"/>
<dbReference type="PANTHER" id="PTHR43133">
    <property type="entry name" value="RNA POLYMERASE ECF-TYPE SIGMA FACTO"/>
    <property type="match status" value="1"/>
</dbReference>
<dbReference type="PROSITE" id="PS01063">
    <property type="entry name" value="SIGMA70_ECF"/>
    <property type="match status" value="1"/>
</dbReference>
<dbReference type="AlphaFoldDB" id="A0A7J5TWQ0"/>
<dbReference type="Proteomes" id="UP000488299">
    <property type="component" value="Unassembled WGS sequence"/>
</dbReference>
<evidence type="ECO:0000256" key="1">
    <source>
        <dbReference type="ARBA" id="ARBA00010641"/>
    </source>
</evidence>
<dbReference type="InterPro" id="IPR036388">
    <property type="entry name" value="WH-like_DNA-bd_sf"/>
</dbReference>
<feature type="domain" description="RNA polymerase sigma factor 70 region 4 type 2" evidence="8">
    <location>
        <begin position="116"/>
        <end position="168"/>
    </location>
</feature>
<dbReference type="EMBL" id="WELI01000006">
    <property type="protein sequence ID" value="KAB7729017.1"/>
    <property type="molecule type" value="Genomic_DNA"/>
</dbReference>
<evidence type="ECO:0000259" key="8">
    <source>
        <dbReference type="Pfam" id="PF08281"/>
    </source>
</evidence>
<dbReference type="SUPFAM" id="SSF88946">
    <property type="entry name" value="Sigma2 domain of RNA polymerase sigma factors"/>
    <property type="match status" value="1"/>
</dbReference>
<evidence type="ECO:0000256" key="4">
    <source>
        <dbReference type="ARBA" id="ARBA00023125"/>
    </source>
</evidence>